<keyword evidence="3" id="KW-1185">Reference proteome</keyword>
<dbReference type="Proteomes" id="UP001235939">
    <property type="component" value="Chromosome 08"/>
</dbReference>
<dbReference type="EMBL" id="CP092870">
    <property type="protein sequence ID" value="UYV70628.1"/>
    <property type="molecule type" value="Genomic_DNA"/>
</dbReference>
<dbReference type="InterPro" id="IPR036397">
    <property type="entry name" value="RNaseH_sf"/>
</dbReference>
<dbReference type="PANTHER" id="PTHR47027:SF20">
    <property type="entry name" value="REVERSE TRANSCRIPTASE-LIKE PROTEIN WITH RNA-DIRECTED DNA POLYMERASE DOMAIN"/>
    <property type="match status" value="1"/>
</dbReference>
<organism evidence="2 3">
    <name type="scientific">Cordylochernes scorpioides</name>
    <dbReference type="NCBI Taxonomy" id="51811"/>
    <lineage>
        <taxon>Eukaryota</taxon>
        <taxon>Metazoa</taxon>
        <taxon>Ecdysozoa</taxon>
        <taxon>Arthropoda</taxon>
        <taxon>Chelicerata</taxon>
        <taxon>Arachnida</taxon>
        <taxon>Pseudoscorpiones</taxon>
        <taxon>Cheliferoidea</taxon>
        <taxon>Chernetidae</taxon>
        <taxon>Cordylochernes</taxon>
    </lineage>
</organism>
<dbReference type="Gene3D" id="3.30.420.10">
    <property type="entry name" value="Ribonuclease H-like superfamily/Ribonuclease H"/>
    <property type="match status" value="1"/>
</dbReference>
<dbReference type="Pfam" id="PF00078">
    <property type="entry name" value="RVT_1"/>
    <property type="match status" value="1"/>
</dbReference>
<dbReference type="SUPFAM" id="SSF56672">
    <property type="entry name" value="DNA/RNA polymerases"/>
    <property type="match status" value="1"/>
</dbReference>
<proteinExistence type="predicted"/>
<dbReference type="PANTHER" id="PTHR47027">
    <property type="entry name" value="REVERSE TRANSCRIPTASE DOMAIN-CONTAINING PROTEIN"/>
    <property type="match status" value="1"/>
</dbReference>
<dbReference type="InterPro" id="IPR043502">
    <property type="entry name" value="DNA/RNA_pol_sf"/>
</dbReference>
<protein>
    <recommendedName>
        <fullName evidence="1">Reverse transcriptase domain-containing protein</fullName>
    </recommendedName>
</protein>
<accession>A0ABY6KPP7</accession>
<sequence length="850" mass="97764">MAIFEEQRICIKFCFKLKKVLLRHLSSETGLSVYLGIMRCLRKAVRLKRPERWQNNDWILHVGNARPHTAHVVLQFLAKHSTIQIPHPPYSPDLAPSDFFLYPKLKMNLKGRKFDNVDMIQAESKATLRNLSKTDHGPLQSLERRQAGTPGWLERPAVGCRLELTKSHVRLEKLQTSWRGSIYGGQDRRILLFPKKSHILIPDVVPLLITITGMDKIIETILKHKQKELTSLIAIDIAGAFDNAWWPAIIKRMDNDDVPSDLIRIIKSYLNNEREVKFTYESETFYKKLTKGCPQGGPLSPLLWNILLNDLLINFDSMNADIICYADDVTIICWNKTIEGLKTASEYTLNYVIQWCNRNKLTISTEKTNMLYLHNRQKIPIKVNNNIIMPVKQVKILGMKFSNHKWKNKVNFTPHVNDILCKAGRMKNLLCSLSGNMWGLDTEKRLTLFKTIIRPVLTYGSEIWFKYLNNRCKQKLNSMQYQIILWAVRAYKTTSSNCVHSLAKIPLLTDYIESRIIKFDLAQMSIEDLITYEPHAPSIVKSFLHAKMNEIFENTNEIFRSFFVLGIPRFFRPNFYNIQFITDHGNFGKFLATIGAVKEPGCFCGGEIQDARHLLLECPIFRDFRENRFGRIGQLDEFVDKKEKNGGRLAQNDKWFWGERQLSVTTKYLYLGYPLTSANSLNKVASHYKGKALAAIGAVWQVLTKSKMNSLNAAMRLLDSTVLPHMLYAAPCWALNQVKVVDQVQNIFLRRYLNLPKYTPGFMLRMECGRVSQEVIITKQVLRFWARIMKMEESIQQLSNRRGLSKAVVGNGDLVVAKFPDQQQQHPGVSSLDYLALIVNGLEDTAPASS</sequence>
<dbReference type="InterPro" id="IPR000477">
    <property type="entry name" value="RT_dom"/>
</dbReference>
<evidence type="ECO:0000313" key="2">
    <source>
        <dbReference type="EMBL" id="UYV70628.1"/>
    </source>
</evidence>
<gene>
    <name evidence="2" type="ORF">LAZ67_8000064</name>
</gene>
<name>A0ABY6KPP7_9ARAC</name>
<reference evidence="2 3" key="1">
    <citation type="submission" date="2022-01" db="EMBL/GenBank/DDBJ databases">
        <title>A chromosomal length assembly of Cordylochernes scorpioides.</title>
        <authorList>
            <person name="Zeh D."/>
            <person name="Zeh J."/>
        </authorList>
    </citation>
    <scope>NUCLEOTIDE SEQUENCE [LARGE SCALE GENOMIC DNA]</scope>
    <source>
        <strain evidence="2">IN4F17</strain>
        <tissue evidence="2">Whole Body</tissue>
    </source>
</reference>
<evidence type="ECO:0000313" key="3">
    <source>
        <dbReference type="Proteomes" id="UP001235939"/>
    </source>
</evidence>
<dbReference type="PROSITE" id="PS50878">
    <property type="entry name" value="RT_POL"/>
    <property type="match status" value="1"/>
</dbReference>
<evidence type="ECO:0000259" key="1">
    <source>
        <dbReference type="PROSITE" id="PS50878"/>
    </source>
</evidence>
<feature type="domain" description="Reverse transcriptase" evidence="1">
    <location>
        <begin position="83"/>
        <end position="401"/>
    </location>
</feature>